<dbReference type="AlphaFoldDB" id="A0A2H5QAJ4"/>
<dbReference type="Proteomes" id="UP000236630">
    <property type="component" value="Unassembled WGS sequence"/>
</dbReference>
<name>A0A2H5QAJ4_CITUN</name>
<accession>A0A2H5QAJ4</accession>
<protein>
    <submittedName>
        <fullName evidence="1">Uncharacterized protein</fullName>
    </submittedName>
</protein>
<keyword evidence="2" id="KW-1185">Reference proteome</keyword>
<sequence>MFESRLQSFVACQKKLLWQVKFQVEVLGASVCFLEQKLEVGTIKTFEVKDFEKNVAFMEGSLSSGSFNIAYCALQDALEKCIRSQEHSAIRDENVIDLCDTQDCLQELVGIYSNNKISGHFKIIKKLSRQRQGSHVVVLLKLDGSEAFDWCFFDRLLPSFGPYKIQFRCWQFYVFELDTYEPYKLEILTHSTLVRGSKNVGESERRLKLIMGISTRATRGLSCHTAGDRSESSRS</sequence>
<reference evidence="1 2" key="1">
    <citation type="journal article" date="2017" name="Front. Genet.">
        <title>Draft sequencing of the heterozygous diploid genome of Satsuma (Citrus unshiu Marc.) using a hybrid assembly approach.</title>
        <authorList>
            <person name="Shimizu T."/>
            <person name="Tanizawa Y."/>
            <person name="Mochizuki T."/>
            <person name="Nagasaki H."/>
            <person name="Yoshioka T."/>
            <person name="Toyoda A."/>
            <person name="Fujiyama A."/>
            <person name="Kaminuma E."/>
            <person name="Nakamura Y."/>
        </authorList>
    </citation>
    <scope>NUCLEOTIDE SEQUENCE [LARGE SCALE GENOMIC DNA]</scope>
    <source>
        <strain evidence="2">cv. Miyagawa wase</strain>
    </source>
</reference>
<evidence type="ECO:0000313" key="2">
    <source>
        <dbReference type="Proteomes" id="UP000236630"/>
    </source>
</evidence>
<gene>
    <name evidence="1" type="ORF">CUMW_211070</name>
</gene>
<evidence type="ECO:0000313" key="1">
    <source>
        <dbReference type="EMBL" id="GAY61581.1"/>
    </source>
</evidence>
<organism evidence="1 2">
    <name type="scientific">Citrus unshiu</name>
    <name type="common">Satsuma mandarin</name>
    <name type="synonym">Citrus nobilis var. unshiu</name>
    <dbReference type="NCBI Taxonomy" id="55188"/>
    <lineage>
        <taxon>Eukaryota</taxon>
        <taxon>Viridiplantae</taxon>
        <taxon>Streptophyta</taxon>
        <taxon>Embryophyta</taxon>
        <taxon>Tracheophyta</taxon>
        <taxon>Spermatophyta</taxon>
        <taxon>Magnoliopsida</taxon>
        <taxon>eudicotyledons</taxon>
        <taxon>Gunneridae</taxon>
        <taxon>Pentapetalae</taxon>
        <taxon>rosids</taxon>
        <taxon>malvids</taxon>
        <taxon>Sapindales</taxon>
        <taxon>Rutaceae</taxon>
        <taxon>Aurantioideae</taxon>
        <taxon>Citrus</taxon>
    </lineage>
</organism>
<dbReference type="EMBL" id="BDQV01000274">
    <property type="protein sequence ID" value="GAY61581.1"/>
    <property type="molecule type" value="Genomic_DNA"/>
</dbReference>
<proteinExistence type="predicted"/>
<comment type="caution">
    <text evidence="1">The sequence shown here is derived from an EMBL/GenBank/DDBJ whole genome shotgun (WGS) entry which is preliminary data.</text>
</comment>